<dbReference type="InterPro" id="IPR050347">
    <property type="entry name" value="Bact_Beta-galactosidase"/>
</dbReference>
<feature type="domain" description="Glycoside hydrolase family 2 immunoglobulin-like beta-sandwich" evidence="6">
    <location>
        <begin position="181"/>
        <end position="288"/>
    </location>
</feature>
<evidence type="ECO:0000256" key="2">
    <source>
        <dbReference type="ARBA" id="ARBA00007401"/>
    </source>
</evidence>
<comment type="caution">
    <text evidence="7">The sequence shown here is derived from an EMBL/GenBank/DDBJ whole genome shotgun (WGS) entry which is preliminary data.</text>
</comment>
<dbReference type="SUPFAM" id="SSF49303">
    <property type="entry name" value="beta-Galactosidase/glucuronidase domain"/>
    <property type="match status" value="1"/>
</dbReference>
<dbReference type="Pfam" id="PF00703">
    <property type="entry name" value="Glyco_hydro_2"/>
    <property type="match status" value="1"/>
</dbReference>
<dbReference type="InterPro" id="IPR013783">
    <property type="entry name" value="Ig-like_fold"/>
</dbReference>
<gene>
    <name evidence="7" type="ORF">H8704_00550</name>
</gene>
<dbReference type="EC" id="3.2.1.23" evidence="3"/>
<dbReference type="SUPFAM" id="SSF49785">
    <property type="entry name" value="Galactose-binding domain-like"/>
    <property type="match status" value="1"/>
</dbReference>
<dbReference type="InterPro" id="IPR036156">
    <property type="entry name" value="Beta-gal/glucu_dom_sf"/>
</dbReference>
<sequence>MTKTMNLQGVWDFQLDTGCTGIHEAFYTKNFDDTISLPGTTSMAQKGTFSDKMETGTLTDPYLYEGYAWYSKEIHLEPEDVGREILLYLERTRVTMVWVNDIQIGTYDSLNTPHIYNLTKAVTGQDFRLTILVANLQKPEEGDADPLAYPTKGGHLTSPDTQTNWNGIIGEISLRIHEACYISHIKTLPDTKIGTVTLEMTTVNASGSDASHTIEIHSQLRDRDGLKDLITPVQSFEIPFPAGEAVYSVTYDLGEHPVLWSEYTPVIYELTVSFADSTETVTTTFGLRDFTTEGHDFLINGRKTFLRGKHDGLIFPLTGAVPATVGEWIKVLSISKSYGINHYRFHTCCPPDAAFTAADLVGIYMEPQLPFWGTMTAPGEEGHNETEQSYLIEEGYRMMKYFGNHASYCMMSLGNELWGSKERISEILAAYKAVDTRHLYTQGSNNFQHTPVILPEEDFFVGVRLSKNRLFRGSYGMCDAPLGHIQSAEPATRKNYDEAILPSKAAADSGDEAAEIEIQYGTGVKKVKAAENTEVLMPEIPVVSHEIGQYCVFPNFHEIDKYTGVLKARNFEVFRDHLEEKGMLDQADDFFYNSGKLAVQCYKEELEAAARTKNLAGYQILDIQDFSGQGTALVGILDAFMDNKGLVTTKEWAGYCSDAILMAEFDSYVLTAGSVFEFSTAFRYYRPESLAGKSVTYRFTLQDGTKAAVGTIPLPSDILGLVKLEDISIPVPAINDATTAVLSLFIEGTGISNEYELYLYPADNDHLDLANVASVGEGAEKTYITNDFDQAEAMLTEGKRVLYLPKETVESLKGFYCTEFWCYPMFRDICEWMKKPVAVGTMGLLIQNEHPALKQFPSHTYATPQWYQLVSHCDCAILDDTTDKSYRPIIQMMDNFDRNHKLGILFEGQVGTGSLMVCTIRLSELVNLTEPTRDDAITAAGEIISHRDVTHLPEVDQFIKSLISYVSSDAFRPEQTLDMKKLRKTFVGE</sequence>
<evidence type="ECO:0000259" key="6">
    <source>
        <dbReference type="Pfam" id="PF00703"/>
    </source>
</evidence>
<dbReference type="PANTHER" id="PTHR46323">
    <property type="entry name" value="BETA-GALACTOSIDASE"/>
    <property type="match status" value="1"/>
</dbReference>
<dbReference type="PANTHER" id="PTHR46323:SF2">
    <property type="entry name" value="BETA-GALACTOSIDASE"/>
    <property type="match status" value="1"/>
</dbReference>
<comment type="similarity">
    <text evidence="2">Belongs to the glycosyl hydrolase 2 family.</text>
</comment>
<reference evidence="7 8" key="1">
    <citation type="submission" date="2020-08" db="EMBL/GenBank/DDBJ databases">
        <title>Genome public.</title>
        <authorList>
            <person name="Liu C."/>
            <person name="Sun Q."/>
        </authorList>
    </citation>
    <scope>NUCLEOTIDE SEQUENCE [LARGE SCALE GENOMIC DNA]</scope>
    <source>
        <strain evidence="7 8">NSJ-37</strain>
    </source>
</reference>
<dbReference type="RefSeq" id="WP_249296889.1">
    <property type="nucleotide sequence ID" value="NZ_JACRSX010000001.1"/>
</dbReference>
<dbReference type="Gene3D" id="2.60.40.10">
    <property type="entry name" value="Immunoglobulins"/>
    <property type="match status" value="1"/>
</dbReference>
<dbReference type="InterPro" id="IPR017853">
    <property type="entry name" value="GH"/>
</dbReference>
<name>A0ABR7MXM9_9FIRM</name>
<evidence type="ECO:0000256" key="3">
    <source>
        <dbReference type="ARBA" id="ARBA00012756"/>
    </source>
</evidence>
<keyword evidence="4" id="KW-0378">Hydrolase</keyword>
<keyword evidence="8" id="KW-1185">Reference proteome</keyword>
<dbReference type="Gene3D" id="3.20.20.80">
    <property type="entry name" value="Glycosidases"/>
    <property type="match status" value="1"/>
</dbReference>
<evidence type="ECO:0000313" key="7">
    <source>
        <dbReference type="EMBL" id="MBC8561130.1"/>
    </source>
</evidence>
<dbReference type="SUPFAM" id="SSF51445">
    <property type="entry name" value="(Trans)glycosidases"/>
    <property type="match status" value="1"/>
</dbReference>
<dbReference type="Proteomes" id="UP000606193">
    <property type="component" value="Unassembled WGS sequence"/>
</dbReference>
<evidence type="ECO:0000256" key="5">
    <source>
        <dbReference type="ARBA" id="ARBA00023295"/>
    </source>
</evidence>
<dbReference type="InterPro" id="IPR008979">
    <property type="entry name" value="Galactose-bd-like_sf"/>
</dbReference>
<accession>A0ABR7MXM9</accession>
<evidence type="ECO:0000313" key="8">
    <source>
        <dbReference type="Proteomes" id="UP000606193"/>
    </source>
</evidence>
<evidence type="ECO:0000256" key="1">
    <source>
        <dbReference type="ARBA" id="ARBA00001412"/>
    </source>
</evidence>
<dbReference type="InterPro" id="IPR006102">
    <property type="entry name" value="Ig-like_GH2"/>
</dbReference>
<keyword evidence="5" id="KW-0326">Glycosidase</keyword>
<evidence type="ECO:0000256" key="4">
    <source>
        <dbReference type="ARBA" id="ARBA00022801"/>
    </source>
</evidence>
<organism evidence="7 8">
    <name type="scientific">Jutongia huaianensis</name>
    <dbReference type="NCBI Taxonomy" id="2763668"/>
    <lineage>
        <taxon>Bacteria</taxon>
        <taxon>Bacillati</taxon>
        <taxon>Bacillota</taxon>
        <taxon>Clostridia</taxon>
        <taxon>Lachnospirales</taxon>
        <taxon>Lachnospiraceae</taxon>
        <taxon>Jutongia</taxon>
    </lineage>
</organism>
<dbReference type="EMBL" id="JACRSX010000001">
    <property type="protein sequence ID" value="MBC8561130.1"/>
    <property type="molecule type" value="Genomic_DNA"/>
</dbReference>
<comment type="catalytic activity">
    <reaction evidence="1">
        <text>Hydrolysis of terminal non-reducing beta-D-galactose residues in beta-D-galactosides.</text>
        <dbReference type="EC" id="3.2.1.23"/>
    </reaction>
</comment>
<dbReference type="Gene3D" id="2.60.120.260">
    <property type="entry name" value="Galactose-binding domain-like"/>
    <property type="match status" value="1"/>
</dbReference>
<protein>
    <recommendedName>
        <fullName evidence="3">beta-galactosidase</fullName>
        <ecNumber evidence="3">3.2.1.23</ecNumber>
    </recommendedName>
</protein>
<proteinExistence type="inferred from homology"/>